<protein>
    <submittedName>
        <fullName evidence="2">Uncharacterized protein</fullName>
    </submittedName>
</protein>
<name>A0AAV9RNL7_9TELE</name>
<accession>A0AAV9RNL7</accession>
<dbReference type="AlphaFoldDB" id="A0AAV9RNL7"/>
<evidence type="ECO:0000256" key="1">
    <source>
        <dbReference type="SAM" id="MobiDB-lite"/>
    </source>
</evidence>
<evidence type="ECO:0000313" key="2">
    <source>
        <dbReference type="EMBL" id="KAK5610649.1"/>
    </source>
</evidence>
<keyword evidence="3" id="KW-1185">Reference proteome</keyword>
<proteinExistence type="predicted"/>
<reference evidence="2 3" key="1">
    <citation type="submission" date="2021-06" db="EMBL/GenBank/DDBJ databases">
        <authorList>
            <person name="Palmer J.M."/>
        </authorList>
    </citation>
    <scope>NUCLEOTIDE SEQUENCE [LARGE SCALE GENOMIC DNA]</scope>
    <source>
        <strain evidence="2 3">MEX-2019</strain>
        <tissue evidence="2">Muscle</tissue>
    </source>
</reference>
<evidence type="ECO:0000313" key="3">
    <source>
        <dbReference type="Proteomes" id="UP001311232"/>
    </source>
</evidence>
<sequence>MLILLRRRRLHLELGGRGQQTLPRTPPSQPRDTVPPACPGPSSGAPPGVTCLEDLPREASRRHPIQMPKPPLVTHLDVEEQQLYSEPLPDGQAPHPISKGVPVHPSLNRHLNVVEGFECSNDLGGYVIWALPWQTGSGAGVPPWSQTRGRDSSASAWWLGYSSRDLARPSQNKGHEAITHWAHHLQGEP</sequence>
<dbReference type="EMBL" id="JAHHUM010001546">
    <property type="protein sequence ID" value="KAK5610649.1"/>
    <property type="molecule type" value="Genomic_DNA"/>
</dbReference>
<organism evidence="2 3">
    <name type="scientific">Crenichthys baileyi</name>
    <name type="common">White River springfish</name>
    <dbReference type="NCBI Taxonomy" id="28760"/>
    <lineage>
        <taxon>Eukaryota</taxon>
        <taxon>Metazoa</taxon>
        <taxon>Chordata</taxon>
        <taxon>Craniata</taxon>
        <taxon>Vertebrata</taxon>
        <taxon>Euteleostomi</taxon>
        <taxon>Actinopterygii</taxon>
        <taxon>Neopterygii</taxon>
        <taxon>Teleostei</taxon>
        <taxon>Neoteleostei</taxon>
        <taxon>Acanthomorphata</taxon>
        <taxon>Ovalentaria</taxon>
        <taxon>Atherinomorphae</taxon>
        <taxon>Cyprinodontiformes</taxon>
        <taxon>Goodeidae</taxon>
        <taxon>Crenichthys</taxon>
    </lineage>
</organism>
<gene>
    <name evidence="2" type="ORF">CRENBAI_001957</name>
</gene>
<dbReference type="Proteomes" id="UP001311232">
    <property type="component" value="Unassembled WGS sequence"/>
</dbReference>
<feature type="region of interest" description="Disordered" evidence="1">
    <location>
        <begin position="14"/>
        <end position="48"/>
    </location>
</feature>
<comment type="caution">
    <text evidence="2">The sequence shown here is derived from an EMBL/GenBank/DDBJ whole genome shotgun (WGS) entry which is preliminary data.</text>
</comment>